<gene>
    <name evidence="9" type="ORF">ERS852407_01673</name>
</gene>
<dbReference type="GO" id="GO:0005886">
    <property type="term" value="C:plasma membrane"/>
    <property type="evidence" value="ECO:0007669"/>
    <property type="project" value="UniProtKB-SubCell"/>
</dbReference>
<dbReference type="EMBL" id="CYZE01000003">
    <property type="protein sequence ID" value="CUO02587.1"/>
    <property type="molecule type" value="Genomic_DNA"/>
</dbReference>
<feature type="transmembrane region" description="Helical" evidence="7">
    <location>
        <begin position="64"/>
        <end position="88"/>
    </location>
</feature>
<evidence type="ECO:0000259" key="8">
    <source>
        <dbReference type="Pfam" id="PF02687"/>
    </source>
</evidence>
<sequence>MAESFEQIKMLCWVLIIFIGIIGILNIINTVYSNIHTRVGEIGMQRAIGMSAASLYKTFLWEGAYYGIFASLIGATLGYICSIFVGAAQTDSLQFVALPVMAIIEAAIMSIVACLLATAIPLRSIARMSIVDSIEAVE</sequence>
<dbReference type="Proteomes" id="UP000095651">
    <property type="component" value="Unassembled WGS sequence"/>
</dbReference>
<evidence type="ECO:0000313" key="9">
    <source>
        <dbReference type="EMBL" id="CUO02587.1"/>
    </source>
</evidence>
<evidence type="ECO:0000256" key="4">
    <source>
        <dbReference type="ARBA" id="ARBA00022989"/>
    </source>
</evidence>
<evidence type="ECO:0000256" key="5">
    <source>
        <dbReference type="ARBA" id="ARBA00023136"/>
    </source>
</evidence>
<dbReference type="InterPro" id="IPR050250">
    <property type="entry name" value="Macrolide_Exporter_MacB"/>
</dbReference>
<comment type="subcellular location">
    <subcellularLocation>
        <location evidence="1">Cell membrane</location>
        <topology evidence="1">Multi-pass membrane protein</topology>
    </subcellularLocation>
</comment>
<keyword evidence="2" id="KW-1003">Cell membrane</keyword>
<keyword evidence="3 7" id="KW-0812">Transmembrane</keyword>
<feature type="transmembrane region" description="Helical" evidence="7">
    <location>
        <begin position="12"/>
        <end position="32"/>
    </location>
</feature>
<organism evidence="9 10">
    <name type="scientific">Hungatella hathewayi</name>
    <dbReference type="NCBI Taxonomy" id="154046"/>
    <lineage>
        <taxon>Bacteria</taxon>
        <taxon>Bacillati</taxon>
        <taxon>Bacillota</taxon>
        <taxon>Clostridia</taxon>
        <taxon>Lachnospirales</taxon>
        <taxon>Lachnospiraceae</taxon>
        <taxon>Hungatella</taxon>
    </lineage>
</organism>
<evidence type="ECO:0000256" key="3">
    <source>
        <dbReference type="ARBA" id="ARBA00022692"/>
    </source>
</evidence>
<keyword evidence="5 7" id="KW-0472">Membrane</keyword>
<accession>A0A174BPP2</accession>
<name>A0A174BPP2_9FIRM</name>
<evidence type="ECO:0000256" key="7">
    <source>
        <dbReference type="SAM" id="Phobius"/>
    </source>
</evidence>
<dbReference type="PANTHER" id="PTHR30572">
    <property type="entry name" value="MEMBRANE COMPONENT OF TRANSPORTER-RELATED"/>
    <property type="match status" value="1"/>
</dbReference>
<protein>
    <submittedName>
        <fullName evidence="9">ABC transporter permease</fullName>
    </submittedName>
</protein>
<comment type="similarity">
    <text evidence="6">Belongs to the ABC-4 integral membrane protein family.</text>
</comment>
<dbReference type="GO" id="GO:0022857">
    <property type="term" value="F:transmembrane transporter activity"/>
    <property type="evidence" value="ECO:0007669"/>
    <property type="project" value="TreeGrafter"/>
</dbReference>
<evidence type="ECO:0000256" key="1">
    <source>
        <dbReference type="ARBA" id="ARBA00004651"/>
    </source>
</evidence>
<dbReference type="PANTHER" id="PTHR30572:SF4">
    <property type="entry name" value="ABC TRANSPORTER PERMEASE YTRF"/>
    <property type="match status" value="1"/>
</dbReference>
<evidence type="ECO:0000256" key="6">
    <source>
        <dbReference type="ARBA" id="ARBA00038076"/>
    </source>
</evidence>
<proteinExistence type="inferred from homology"/>
<dbReference type="RefSeq" id="WP_242867874.1">
    <property type="nucleotide sequence ID" value="NZ_CABIXC010000003.1"/>
</dbReference>
<feature type="transmembrane region" description="Helical" evidence="7">
    <location>
        <begin position="95"/>
        <end position="120"/>
    </location>
</feature>
<reference evidence="9 10" key="1">
    <citation type="submission" date="2015-09" db="EMBL/GenBank/DDBJ databases">
        <authorList>
            <consortium name="Pathogen Informatics"/>
        </authorList>
    </citation>
    <scope>NUCLEOTIDE SEQUENCE [LARGE SCALE GENOMIC DNA]</scope>
    <source>
        <strain evidence="9 10">2789STDY5608850</strain>
    </source>
</reference>
<dbReference type="AlphaFoldDB" id="A0A174BPP2"/>
<keyword evidence="4 7" id="KW-1133">Transmembrane helix</keyword>
<evidence type="ECO:0000313" key="10">
    <source>
        <dbReference type="Proteomes" id="UP000095651"/>
    </source>
</evidence>
<dbReference type="Pfam" id="PF02687">
    <property type="entry name" value="FtsX"/>
    <property type="match status" value="1"/>
</dbReference>
<feature type="domain" description="ABC3 transporter permease C-terminal" evidence="8">
    <location>
        <begin position="14"/>
        <end position="130"/>
    </location>
</feature>
<dbReference type="InterPro" id="IPR003838">
    <property type="entry name" value="ABC3_permease_C"/>
</dbReference>
<evidence type="ECO:0000256" key="2">
    <source>
        <dbReference type="ARBA" id="ARBA00022475"/>
    </source>
</evidence>